<evidence type="ECO:0000256" key="3">
    <source>
        <dbReference type="ARBA" id="ARBA00022722"/>
    </source>
</evidence>
<comment type="cofactor">
    <cofactor evidence="1">
        <name>Zn(2+)</name>
        <dbReference type="ChEBI" id="CHEBI:29105"/>
    </cofactor>
</comment>
<dbReference type="AlphaFoldDB" id="A0A2M6IU65"/>
<keyword evidence="4" id="KW-0479">Metal-binding</keyword>
<keyword evidence="8" id="KW-1133">Transmembrane helix</keyword>
<name>A0A2M6IU65_9BACT</name>
<dbReference type="NCBIfam" id="TIGR00043">
    <property type="entry name" value="rRNA maturation RNase YbeY"/>
    <property type="match status" value="1"/>
</dbReference>
<dbReference type="GO" id="GO:0004222">
    <property type="term" value="F:metalloendopeptidase activity"/>
    <property type="evidence" value="ECO:0007669"/>
    <property type="project" value="InterPro"/>
</dbReference>
<comment type="similarity">
    <text evidence="2">Belongs to the endoribonuclease YbeY family.</text>
</comment>
<evidence type="ECO:0000256" key="5">
    <source>
        <dbReference type="ARBA" id="ARBA00022759"/>
    </source>
</evidence>
<accession>A0A2M6IU65</accession>
<keyword evidence="7" id="KW-0862">Zinc</keyword>
<dbReference type="Gene3D" id="3.40.390.30">
    <property type="entry name" value="Metalloproteases ('zincins'), catalytic domain"/>
    <property type="match status" value="1"/>
</dbReference>
<dbReference type="InterPro" id="IPR023091">
    <property type="entry name" value="MetalPrtase_cat_dom_sf_prd"/>
</dbReference>
<feature type="transmembrane region" description="Helical" evidence="8">
    <location>
        <begin position="20"/>
        <end position="41"/>
    </location>
</feature>
<reference evidence="9 10" key="1">
    <citation type="submission" date="2017-09" db="EMBL/GenBank/DDBJ databases">
        <title>Depth-based differentiation of microbial function through sediment-hosted aquifers and enrichment of novel symbionts in the deep terrestrial subsurface.</title>
        <authorList>
            <person name="Probst A.J."/>
            <person name="Ladd B."/>
            <person name="Jarett J.K."/>
            <person name="Geller-Mcgrath D.E."/>
            <person name="Sieber C.M."/>
            <person name="Emerson J.B."/>
            <person name="Anantharaman K."/>
            <person name="Thomas B.C."/>
            <person name="Malmstrom R."/>
            <person name="Stieglmeier M."/>
            <person name="Klingl A."/>
            <person name="Woyke T."/>
            <person name="Ryan C.M."/>
            <person name="Banfield J.F."/>
        </authorList>
    </citation>
    <scope>NUCLEOTIDE SEQUENCE [LARGE SCALE GENOMIC DNA]</scope>
    <source>
        <strain evidence="9">CG11_big_fil_rev_8_21_14_0_20_36_8</strain>
    </source>
</reference>
<dbReference type="InterPro" id="IPR002036">
    <property type="entry name" value="YbeY"/>
</dbReference>
<dbReference type="EMBL" id="PCVM01000058">
    <property type="protein sequence ID" value="PIQ73456.1"/>
    <property type="molecule type" value="Genomic_DNA"/>
</dbReference>
<keyword evidence="8" id="KW-0812">Transmembrane</keyword>
<sequence length="118" mass="13463">MVHLYSTSRYKVNKKNLIDFAQEILNGYYVAQVSALNIIFVGSRKMKKIALDYKGENVALPVLSFSYLHDPIKDTEQVIGEVVICYPQAVLLAAERDKKVEVMMKQLIEHGIKNIFSK</sequence>
<evidence type="ECO:0008006" key="11">
    <source>
        <dbReference type="Google" id="ProtNLM"/>
    </source>
</evidence>
<evidence type="ECO:0000256" key="4">
    <source>
        <dbReference type="ARBA" id="ARBA00022723"/>
    </source>
</evidence>
<evidence type="ECO:0000256" key="7">
    <source>
        <dbReference type="ARBA" id="ARBA00022833"/>
    </source>
</evidence>
<proteinExistence type="inferred from homology"/>
<evidence type="ECO:0000256" key="8">
    <source>
        <dbReference type="SAM" id="Phobius"/>
    </source>
</evidence>
<dbReference type="GO" id="GO:0006364">
    <property type="term" value="P:rRNA processing"/>
    <property type="evidence" value="ECO:0007669"/>
    <property type="project" value="InterPro"/>
</dbReference>
<protein>
    <recommendedName>
        <fullName evidence="11">rRNA maturation RNase YbeY</fullName>
    </recommendedName>
</protein>
<dbReference type="Proteomes" id="UP000231056">
    <property type="component" value="Unassembled WGS sequence"/>
</dbReference>
<keyword evidence="8" id="KW-0472">Membrane</keyword>
<dbReference type="GO" id="GO:0046872">
    <property type="term" value="F:metal ion binding"/>
    <property type="evidence" value="ECO:0007669"/>
    <property type="project" value="UniProtKB-KW"/>
</dbReference>
<dbReference type="GO" id="GO:0004519">
    <property type="term" value="F:endonuclease activity"/>
    <property type="evidence" value="ECO:0007669"/>
    <property type="project" value="UniProtKB-KW"/>
</dbReference>
<evidence type="ECO:0000256" key="1">
    <source>
        <dbReference type="ARBA" id="ARBA00001947"/>
    </source>
</evidence>
<gene>
    <name evidence="9" type="ORF">COV58_02405</name>
</gene>
<dbReference type="Pfam" id="PF02130">
    <property type="entry name" value="YbeY"/>
    <property type="match status" value="1"/>
</dbReference>
<keyword evidence="3" id="KW-0540">Nuclease</keyword>
<evidence type="ECO:0000256" key="2">
    <source>
        <dbReference type="ARBA" id="ARBA00010875"/>
    </source>
</evidence>
<organism evidence="9 10">
    <name type="scientific">Candidatus Roizmanbacteria bacterium CG11_big_fil_rev_8_21_14_0_20_36_8</name>
    <dbReference type="NCBI Taxonomy" id="1974856"/>
    <lineage>
        <taxon>Bacteria</taxon>
        <taxon>Candidatus Roizmaniibacteriota</taxon>
    </lineage>
</organism>
<comment type="caution">
    <text evidence="9">The sequence shown here is derived from an EMBL/GenBank/DDBJ whole genome shotgun (WGS) entry which is preliminary data.</text>
</comment>
<evidence type="ECO:0000256" key="6">
    <source>
        <dbReference type="ARBA" id="ARBA00022801"/>
    </source>
</evidence>
<evidence type="ECO:0000313" key="9">
    <source>
        <dbReference type="EMBL" id="PIQ73456.1"/>
    </source>
</evidence>
<evidence type="ECO:0000313" key="10">
    <source>
        <dbReference type="Proteomes" id="UP000231056"/>
    </source>
</evidence>
<dbReference type="SUPFAM" id="SSF55486">
    <property type="entry name" value="Metalloproteases ('zincins'), catalytic domain"/>
    <property type="match status" value="1"/>
</dbReference>
<keyword evidence="5" id="KW-0255">Endonuclease</keyword>
<keyword evidence="6" id="KW-0378">Hydrolase</keyword>